<dbReference type="RefSeq" id="WP_006523360.1">
    <property type="nucleotide sequence ID" value="NC_021184.1"/>
</dbReference>
<dbReference type="STRING" id="767817.Desgi_3354"/>
<name>R4KJA2_9FIRM</name>
<reference evidence="1 2" key="1">
    <citation type="submission" date="2012-01" db="EMBL/GenBank/DDBJ databases">
        <title>Complete sequence of Desulfotomaculum gibsoniae DSM 7213.</title>
        <authorList>
            <consortium name="US DOE Joint Genome Institute"/>
            <person name="Lucas S."/>
            <person name="Han J."/>
            <person name="Lapidus A."/>
            <person name="Cheng J.-F."/>
            <person name="Goodwin L."/>
            <person name="Pitluck S."/>
            <person name="Peters L."/>
            <person name="Ovchinnikova G."/>
            <person name="Teshima H."/>
            <person name="Detter J.C."/>
            <person name="Han C."/>
            <person name="Tapia R."/>
            <person name="Land M."/>
            <person name="Hauser L."/>
            <person name="Kyrpides N."/>
            <person name="Ivanova N."/>
            <person name="Pagani I."/>
            <person name="Parshina S."/>
            <person name="Plugge C."/>
            <person name="Muyzer G."/>
            <person name="Kuever J."/>
            <person name="Ivanova A."/>
            <person name="Nazina T."/>
            <person name="Klenk H.-P."/>
            <person name="Brambilla E."/>
            <person name="Spring S."/>
            <person name="Stams A.F."/>
            <person name="Woyke T."/>
        </authorList>
    </citation>
    <scope>NUCLEOTIDE SEQUENCE [LARGE SCALE GENOMIC DNA]</scope>
    <source>
        <strain evidence="1 2">DSM 7213</strain>
    </source>
</reference>
<gene>
    <name evidence="1" type="ORF">Desgi_3354</name>
</gene>
<keyword evidence="2" id="KW-1185">Reference proteome</keyword>
<evidence type="ECO:0000313" key="2">
    <source>
        <dbReference type="Proteomes" id="UP000013520"/>
    </source>
</evidence>
<dbReference type="KEGG" id="dgi:Desgi_3354"/>
<dbReference type="EMBL" id="CP003273">
    <property type="protein sequence ID" value="AGL02699.1"/>
    <property type="molecule type" value="Genomic_DNA"/>
</dbReference>
<dbReference type="HOGENOM" id="CLU_3042697_0_0_9"/>
<sequence length="54" mass="6331">MGSQSFIPNLIKKVKHSDKHLPDKNVNNAVDKDREKTDRFIEMINCYSNIKNKK</sequence>
<accession>R4KJA2</accession>
<protein>
    <submittedName>
        <fullName evidence="1">Uncharacterized protein</fullName>
    </submittedName>
</protein>
<organism evidence="1 2">
    <name type="scientific">Desulfoscipio gibsoniae DSM 7213</name>
    <dbReference type="NCBI Taxonomy" id="767817"/>
    <lineage>
        <taxon>Bacteria</taxon>
        <taxon>Bacillati</taxon>
        <taxon>Bacillota</taxon>
        <taxon>Clostridia</taxon>
        <taxon>Eubacteriales</taxon>
        <taxon>Desulfallaceae</taxon>
        <taxon>Desulfoscipio</taxon>
    </lineage>
</organism>
<dbReference type="AlphaFoldDB" id="R4KJA2"/>
<proteinExistence type="predicted"/>
<dbReference type="Proteomes" id="UP000013520">
    <property type="component" value="Chromosome"/>
</dbReference>
<evidence type="ECO:0000313" key="1">
    <source>
        <dbReference type="EMBL" id="AGL02699.1"/>
    </source>
</evidence>